<accession>G3A4F8</accession>
<name>G3A4F8_9RALS</name>
<dbReference type="AlphaFoldDB" id="G3A4F8"/>
<dbReference type="EMBL" id="FR854088">
    <property type="protein sequence ID" value="CCA88800.1"/>
    <property type="molecule type" value="Genomic_DNA"/>
</dbReference>
<feature type="region of interest" description="Disordered" evidence="1">
    <location>
        <begin position="30"/>
        <end position="51"/>
    </location>
</feature>
<sequence>MYARARPADPRRAQPLLATPVVRPYKRLQSHAGTTATMNGPDSRMCLPERTGQNVWPRTRCV</sequence>
<feature type="compositionally biased region" description="Polar residues" evidence="1">
    <location>
        <begin position="31"/>
        <end position="40"/>
    </location>
</feature>
<proteinExistence type="predicted"/>
<reference evidence="2" key="2">
    <citation type="submission" date="2011-04" db="EMBL/GenBank/DDBJ databases">
        <authorList>
            <person name="Genoscope - CEA"/>
        </authorList>
    </citation>
    <scope>NUCLEOTIDE SEQUENCE</scope>
    <source>
        <strain evidence="2">R24</strain>
    </source>
</reference>
<organism evidence="2">
    <name type="scientific">Ralstonia syzygii R24</name>
    <dbReference type="NCBI Taxonomy" id="907261"/>
    <lineage>
        <taxon>Bacteria</taxon>
        <taxon>Pseudomonadati</taxon>
        <taxon>Pseudomonadota</taxon>
        <taxon>Betaproteobacteria</taxon>
        <taxon>Burkholderiales</taxon>
        <taxon>Burkholderiaceae</taxon>
        <taxon>Ralstonia</taxon>
        <taxon>Ralstonia solanacearum species complex</taxon>
    </lineage>
</organism>
<gene>
    <name evidence="2" type="ORF">RALSY_30555</name>
</gene>
<reference evidence="2" key="1">
    <citation type="journal article" date="2011" name="PLoS ONE">
        <title>Ralstonia syzygii, the Blood Disease Bacterium and some Asian R. solanacearum strains form a single genomic species despite divergent lifestyles.</title>
        <authorList>
            <person name="Remenant B."/>
            <person name="de Cambiaire J.C."/>
            <person name="Cellier G."/>
            <person name="Jacobs J.M."/>
            <person name="Mangenot S."/>
            <person name="Barbe V."/>
            <person name="Lajus A."/>
            <person name="Vallenet D."/>
            <person name="Medigue C."/>
            <person name="Fegan M."/>
            <person name="Allen C."/>
            <person name="Prior P."/>
        </authorList>
    </citation>
    <scope>NUCLEOTIDE SEQUENCE</scope>
    <source>
        <strain evidence="2">R24</strain>
    </source>
</reference>
<evidence type="ECO:0000313" key="2">
    <source>
        <dbReference type="EMBL" id="CCA88800.1"/>
    </source>
</evidence>
<evidence type="ECO:0000256" key="1">
    <source>
        <dbReference type="SAM" id="MobiDB-lite"/>
    </source>
</evidence>
<protein>
    <submittedName>
        <fullName evidence="2">Uncharacterized protein</fullName>
    </submittedName>
</protein>